<feature type="transmembrane region" description="Helical" evidence="11">
    <location>
        <begin position="179"/>
        <end position="202"/>
    </location>
</feature>
<sequence>MGPTKPLLYFQGFCSPHCKMAEIVIVVEQKCANHAVECMSGSCDENSIKNECKASNCDGRVGNCCQKQYSPDAQDSKKQCAQNAKGELSETNECAVNSQYSRSALIHLALLVCFITVIHNIVEGTISVLFGSENSSVSLLFFGIGSFVEILSAILVAWRFSADVGGKEILGLERERKTTLGVGVIMCLLSIGTIVASVVALAERESPGSTFPGIIISSVVIGIMLSLWLVKRWLARVLDSPAMRSDAKCSLACVSLSGVLLVGSLVFKVVPGAWWVDAVAALLLAFLFAKEGVEMIRYTLSKDFKGGCGCSD</sequence>
<accession>A0A433Q6U2</accession>
<keyword evidence="9 11" id="KW-0472">Membrane</keyword>
<proteinExistence type="inferred from homology"/>
<dbReference type="PANTHER" id="PTHR31937">
    <property type="entry name" value="TRANSMEMBRANE PROTEIN 163"/>
    <property type="match status" value="1"/>
</dbReference>
<evidence type="ECO:0000256" key="5">
    <source>
        <dbReference type="ARBA" id="ARBA00022753"/>
    </source>
</evidence>
<evidence type="ECO:0000313" key="14">
    <source>
        <dbReference type="Proteomes" id="UP000274822"/>
    </source>
</evidence>
<dbReference type="InterPro" id="IPR058533">
    <property type="entry name" value="Cation_efflux_TM"/>
</dbReference>
<comment type="similarity">
    <text evidence="3">Belongs to the TMEM163 family.</text>
</comment>
<dbReference type="GO" id="GO:0030003">
    <property type="term" value="P:intracellular monoatomic cation homeostasis"/>
    <property type="evidence" value="ECO:0007669"/>
    <property type="project" value="UniProtKB-ARBA"/>
</dbReference>
<comment type="caution">
    <text evidence="13">The sequence shown here is derived from an EMBL/GenBank/DDBJ whole genome shotgun (WGS) entry which is preliminary data.</text>
</comment>
<keyword evidence="14" id="KW-1185">Reference proteome</keyword>
<dbReference type="SUPFAM" id="SSF161111">
    <property type="entry name" value="Cation efflux protein transmembrane domain-like"/>
    <property type="match status" value="1"/>
</dbReference>
<dbReference type="GO" id="GO:0031901">
    <property type="term" value="C:early endosome membrane"/>
    <property type="evidence" value="ECO:0007669"/>
    <property type="project" value="UniProtKB-SubCell"/>
</dbReference>
<comment type="subcellular location">
    <subcellularLocation>
        <location evidence="2">Cytoplasmic vesicle</location>
        <location evidence="2">Secretory vesicle</location>
        <location evidence="2">Synaptic vesicle membrane</location>
        <topology evidence="2">Multi-pass membrane protein</topology>
    </subcellularLocation>
    <subcellularLocation>
        <location evidence="1">Early endosome membrane</location>
    </subcellularLocation>
</comment>
<evidence type="ECO:0000256" key="6">
    <source>
        <dbReference type="ARBA" id="ARBA00022833"/>
    </source>
</evidence>
<feature type="transmembrane region" description="Helical" evidence="11">
    <location>
        <begin position="273"/>
        <end position="289"/>
    </location>
</feature>
<organism evidence="13 14">
    <name type="scientific">Jimgerdemannia flammicorona</name>
    <dbReference type="NCBI Taxonomy" id="994334"/>
    <lineage>
        <taxon>Eukaryota</taxon>
        <taxon>Fungi</taxon>
        <taxon>Fungi incertae sedis</taxon>
        <taxon>Mucoromycota</taxon>
        <taxon>Mucoromycotina</taxon>
        <taxon>Endogonomycetes</taxon>
        <taxon>Endogonales</taxon>
        <taxon>Endogonaceae</taxon>
        <taxon>Jimgerdemannia</taxon>
    </lineage>
</organism>
<evidence type="ECO:0000256" key="9">
    <source>
        <dbReference type="ARBA" id="ARBA00023136"/>
    </source>
</evidence>
<keyword evidence="7 11" id="KW-1133">Transmembrane helix</keyword>
<evidence type="ECO:0000256" key="11">
    <source>
        <dbReference type="SAM" id="Phobius"/>
    </source>
</evidence>
<evidence type="ECO:0000256" key="8">
    <source>
        <dbReference type="ARBA" id="ARBA00023018"/>
    </source>
</evidence>
<dbReference type="GO" id="GO:0098771">
    <property type="term" value="P:inorganic ion homeostasis"/>
    <property type="evidence" value="ECO:0007669"/>
    <property type="project" value="UniProtKB-ARBA"/>
</dbReference>
<dbReference type="InterPro" id="IPR026765">
    <property type="entry name" value="Tmem163"/>
</dbReference>
<evidence type="ECO:0000256" key="1">
    <source>
        <dbReference type="ARBA" id="ARBA00004146"/>
    </source>
</evidence>
<evidence type="ECO:0000256" key="2">
    <source>
        <dbReference type="ARBA" id="ARBA00004644"/>
    </source>
</evidence>
<dbReference type="GO" id="GO:0008324">
    <property type="term" value="F:monoatomic cation transmembrane transporter activity"/>
    <property type="evidence" value="ECO:0007669"/>
    <property type="project" value="InterPro"/>
</dbReference>
<feature type="domain" description="Cation efflux protein transmembrane" evidence="12">
    <location>
        <begin position="178"/>
        <end position="301"/>
    </location>
</feature>
<keyword evidence="10" id="KW-0968">Cytoplasmic vesicle</keyword>
<gene>
    <name evidence="13" type="ORF">BC938DRAFT_472081</name>
</gene>
<keyword evidence="5" id="KW-0967">Endosome</keyword>
<keyword evidence="6" id="KW-0862">Zinc</keyword>
<evidence type="ECO:0000259" key="12">
    <source>
        <dbReference type="Pfam" id="PF01545"/>
    </source>
</evidence>
<feature type="transmembrane region" description="Helical" evidence="11">
    <location>
        <begin position="249"/>
        <end position="267"/>
    </location>
</feature>
<name>A0A433Q6U2_9FUNG</name>
<protein>
    <recommendedName>
        <fullName evidence="12">Cation efflux protein transmembrane domain-containing protein</fullName>
    </recommendedName>
</protein>
<dbReference type="Proteomes" id="UP000274822">
    <property type="component" value="Unassembled WGS sequence"/>
</dbReference>
<evidence type="ECO:0000256" key="4">
    <source>
        <dbReference type="ARBA" id="ARBA00022692"/>
    </source>
</evidence>
<keyword evidence="8" id="KW-0770">Synapse</keyword>
<evidence type="ECO:0000256" key="3">
    <source>
        <dbReference type="ARBA" id="ARBA00008731"/>
    </source>
</evidence>
<dbReference type="Gene3D" id="1.20.1510.10">
    <property type="entry name" value="Cation efflux protein transmembrane domain"/>
    <property type="match status" value="1"/>
</dbReference>
<evidence type="ECO:0000256" key="10">
    <source>
        <dbReference type="ARBA" id="ARBA00023329"/>
    </source>
</evidence>
<feature type="transmembrane region" description="Helical" evidence="11">
    <location>
        <begin position="108"/>
        <end position="131"/>
    </location>
</feature>
<dbReference type="Pfam" id="PF01545">
    <property type="entry name" value="Cation_efflux"/>
    <property type="match status" value="1"/>
</dbReference>
<reference evidence="13 14" key="1">
    <citation type="journal article" date="2018" name="New Phytol.">
        <title>Phylogenomics of Endogonaceae and evolution of mycorrhizas within Mucoromycota.</title>
        <authorList>
            <person name="Chang Y."/>
            <person name="Desiro A."/>
            <person name="Na H."/>
            <person name="Sandor L."/>
            <person name="Lipzen A."/>
            <person name="Clum A."/>
            <person name="Barry K."/>
            <person name="Grigoriev I.V."/>
            <person name="Martin F.M."/>
            <person name="Stajich J.E."/>
            <person name="Smith M.E."/>
            <person name="Bonito G."/>
            <person name="Spatafora J.W."/>
        </authorList>
    </citation>
    <scope>NUCLEOTIDE SEQUENCE [LARGE SCALE GENOMIC DNA]</scope>
    <source>
        <strain evidence="13 14">AD002</strain>
    </source>
</reference>
<dbReference type="PANTHER" id="PTHR31937:SF2">
    <property type="entry name" value="TRANSMEMBRANE PROTEIN 163"/>
    <property type="match status" value="1"/>
</dbReference>
<dbReference type="AlphaFoldDB" id="A0A433Q6U2"/>
<dbReference type="InterPro" id="IPR027469">
    <property type="entry name" value="Cation_efflux_TMD_sf"/>
</dbReference>
<feature type="transmembrane region" description="Helical" evidence="11">
    <location>
        <begin position="137"/>
        <end position="158"/>
    </location>
</feature>
<keyword evidence="4 11" id="KW-0812">Transmembrane</keyword>
<feature type="transmembrane region" description="Helical" evidence="11">
    <location>
        <begin position="208"/>
        <end position="229"/>
    </location>
</feature>
<evidence type="ECO:0000313" key="13">
    <source>
        <dbReference type="EMBL" id="RUS25490.1"/>
    </source>
</evidence>
<dbReference type="EMBL" id="RBNJ01012823">
    <property type="protein sequence ID" value="RUS25490.1"/>
    <property type="molecule type" value="Genomic_DNA"/>
</dbReference>
<evidence type="ECO:0000256" key="7">
    <source>
        <dbReference type="ARBA" id="ARBA00022989"/>
    </source>
</evidence>